<dbReference type="eggNOG" id="COG1028">
    <property type="taxonomic scope" value="Bacteria"/>
</dbReference>
<dbReference type="Proteomes" id="UP000027190">
    <property type="component" value="Unassembled WGS sequence"/>
</dbReference>
<dbReference type="PROSITE" id="PS00061">
    <property type="entry name" value="ADH_SHORT"/>
    <property type="match status" value="1"/>
</dbReference>
<dbReference type="RefSeq" id="WP_034743814.1">
    <property type="nucleotide sequence ID" value="NZ_AWFG01000074.1"/>
</dbReference>
<name>A0A062UER1_9PROT</name>
<gene>
    <name evidence="2" type="ORF">HY30_09990</name>
</gene>
<dbReference type="InterPro" id="IPR036291">
    <property type="entry name" value="NAD(P)-bd_dom_sf"/>
</dbReference>
<accession>A0A062UER1</accession>
<comment type="similarity">
    <text evidence="1">Belongs to the short-chain dehydrogenases/reductases (SDR) family.</text>
</comment>
<sequence length="247" mass="25809">MRFDGKTALVTGGASPIGQAVARRLAAGGANLALADINSEALEAVGAAISPDALLSVGDLSDEAVANDFVQSAIKRFGQVDILVNNAGGGVIEWTPDHTATTIRQTIDRNLWTTIWTTRAALPSMVENDYGRIVNIGADSVRNGLFMHAIYNAAKGGVHAIASGLAREYARYDITVNVVAPCMVLTPQVIAAKKAGLPIVAEMEAVIPKGRSADPDEVASMVSYLCLDEARFVTGQVISVNGGSTMQ</sequence>
<dbReference type="PANTHER" id="PTHR42760">
    <property type="entry name" value="SHORT-CHAIN DEHYDROGENASES/REDUCTASES FAMILY MEMBER"/>
    <property type="match status" value="1"/>
</dbReference>
<comment type="caution">
    <text evidence="2">The sequence shown here is derived from an EMBL/GenBank/DDBJ whole genome shotgun (WGS) entry which is preliminary data.</text>
</comment>
<dbReference type="FunFam" id="3.40.50.720:FF:000084">
    <property type="entry name" value="Short-chain dehydrogenase reductase"/>
    <property type="match status" value="1"/>
</dbReference>
<dbReference type="InterPro" id="IPR020904">
    <property type="entry name" value="Sc_DH/Rdtase_CS"/>
</dbReference>
<organism evidence="2 3">
    <name type="scientific">Hyphomonas chukchiensis</name>
    <dbReference type="NCBI Taxonomy" id="1280947"/>
    <lineage>
        <taxon>Bacteria</taxon>
        <taxon>Pseudomonadati</taxon>
        <taxon>Pseudomonadota</taxon>
        <taxon>Alphaproteobacteria</taxon>
        <taxon>Hyphomonadales</taxon>
        <taxon>Hyphomonadaceae</taxon>
        <taxon>Hyphomonas</taxon>
    </lineage>
</organism>
<keyword evidence="3" id="KW-1185">Reference proteome</keyword>
<dbReference type="PANTHER" id="PTHR42760:SF40">
    <property type="entry name" value="3-OXOACYL-[ACYL-CARRIER-PROTEIN] REDUCTASE, CHLOROPLASTIC"/>
    <property type="match status" value="1"/>
</dbReference>
<evidence type="ECO:0008006" key="4">
    <source>
        <dbReference type="Google" id="ProtNLM"/>
    </source>
</evidence>
<dbReference type="EMBL" id="AWFG01000074">
    <property type="protein sequence ID" value="KCZ54605.1"/>
    <property type="molecule type" value="Genomic_DNA"/>
</dbReference>
<dbReference type="Pfam" id="PF13561">
    <property type="entry name" value="adh_short_C2"/>
    <property type="match status" value="1"/>
</dbReference>
<dbReference type="PATRIC" id="fig|1280947.3.peg.3446"/>
<dbReference type="Gene3D" id="3.40.50.720">
    <property type="entry name" value="NAD(P)-binding Rossmann-like Domain"/>
    <property type="match status" value="1"/>
</dbReference>
<evidence type="ECO:0000256" key="1">
    <source>
        <dbReference type="ARBA" id="ARBA00006484"/>
    </source>
</evidence>
<dbReference type="GO" id="GO:0016616">
    <property type="term" value="F:oxidoreductase activity, acting on the CH-OH group of donors, NAD or NADP as acceptor"/>
    <property type="evidence" value="ECO:0007669"/>
    <property type="project" value="TreeGrafter"/>
</dbReference>
<evidence type="ECO:0000313" key="3">
    <source>
        <dbReference type="Proteomes" id="UP000027190"/>
    </source>
</evidence>
<proteinExistence type="inferred from homology"/>
<dbReference type="GO" id="GO:0030497">
    <property type="term" value="P:fatty acid elongation"/>
    <property type="evidence" value="ECO:0007669"/>
    <property type="project" value="TreeGrafter"/>
</dbReference>
<dbReference type="SUPFAM" id="SSF51735">
    <property type="entry name" value="NAD(P)-binding Rossmann-fold domains"/>
    <property type="match status" value="1"/>
</dbReference>
<dbReference type="AlphaFoldDB" id="A0A062UER1"/>
<dbReference type="PRINTS" id="PR00080">
    <property type="entry name" value="SDRFAMILY"/>
</dbReference>
<dbReference type="STRING" id="1280947.HY30_09990"/>
<dbReference type="PRINTS" id="PR00081">
    <property type="entry name" value="GDHRDH"/>
</dbReference>
<dbReference type="OrthoDB" id="7745792at2"/>
<protein>
    <recommendedName>
        <fullName evidence="4">2,3-dihydroxy-2,3-dihydro-p-cumate dehydrogenase</fullName>
    </recommendedName>
</protein>
<dbReference type="InterPro" id="IPR002347">
    <property type="entry name" value="SDR_fam"/>
</dbReference>
<evidence type="ECO:0000313" key="2">
    <source>
        <dbReference type="EMBL" id="KCZ54605.1"/>
    </source>
</evidence>
<reference evidence="2 3" key="1">
    <citation type="journal article" date="2014" name="Antonie Van Leeuwenhoek">
        <title>Hyphomonas beringensis sp. nov. and Hyphomonas chukchiensis sp. nov., isolated from surface seawater of the Bering Sea and Chukchi Sea.</title>
        <authorList>
            <person name="Li C."/>
            <person name="Lai Q."/>
            <person name="Li G."/>
            <person name="Dong C."/>
            <person name="Wang J."/>
            <person name="Liao Y."/>
            <person name="Shao Z."/>
        </authorList>
    </citation>
    <scope>NUCLEOTIDE SEQUENCE [LARGE SCALE GENOMIC DNA]</scope>
    <source>
        <strain evidence="2 3">BH-BN04-4</strain>
    </source>
</reference>